<keyword evidence="1" id="KW-0472">Membrane</keyword>
<name>A0A0G1SPY9_9BACT</name>
<proteinExistence type="predicted"/>
<sequence>MRTFIWKIVDFCYCGVVLAPFSTLIRYFLIMTCKPMKELDTLGVRTRLLLNGVLGASSLTLALMLGSPSPPLTLVLFSLYGFTIWEAYAVTDAWIDTLARAKSNELFG</sequence>
<reference evidence="2 3" key="1">
    <citation type="journal article" date="2015" name="Nature">
        <title>rRNA introns, odd ribosomes, and small enigmatic genomes across a large radiation of phyla.</title>
        <authorList>
            <person name="Brown C.T."/>
            <person name="Hug L.A."/>
            <person name="Thomas B.C."/>
            <person name="Sharon I."/>
            <person name="Castelle C.J."/>
            <person name="Singh A."/>
            <person name="Wilkins M.J."/>
            <person name="Williams K.H."/>
            <person name="Banfield J.F."/>
        </authorList>
    </citation>
    <scope>NUCLEOTIDE SEQUENCE [LARGE SCALE GENOMIC DNA]</scope>
</reference>
<evidence type="ECO:0000313" key="2">
    <source>
        <dbReference type="EMBL" id="KKU44078.1"/>
    </source>
</evidence>
<dbReference type="AlphaFoldDB" id="A0A0G1SPY9"/>
<gene>
    <name evidence="2" type="ORF">UX60_C0011G0008</name>
</gene>
<keyword evidence="1" id="KW-0812">Transmembrane</keyword>
<keyword evidence="1" id="KW-1133">Transmembrane helix</keyword>
<organism evidence="2 3">
    <name type="scientific">Berkelbacteria bacterium GW2011_GWA2_46_7</name>
    <dbReference type="NCBI Taxonomy" id="1618335"/>
    <lineage>
        <taxon>Bacteria</taxon>
        <taxon>Candidatus Berkelbacteria</taxon>
    </lineage>
</organism>
<evidence type="ECO:0000313" key="3">
    <source>
        <dbReference type="Proteomes" id="UP000034487"/>
    </source>
</evidence>
<protein>
    <submittedName>
        <fullName evidence="2">Uncharacterized protein</fullName>
    </submittedName>
</protein>
<accession>A0A0G1SPY9</accession>
<evidence type="ECO:0000256" key="1">
    <source>
        <dbReference type="SAM" id="Phobius"/>
    </source>
</evidence>
<comment type="caution">
    <text evidence="2">The sequence shown here is derived from an EMBL/GenBank/DDBJ whole genome shotgun (WGS) entry which is preliminary data.</text>
</comment>
<feature type="transmembrane region" description="Helical" evidence="1">
    <location>
        <begin position="6"/>
        <end position="28"/>
    </location>
</feature>
<dbReference type="EMBL" id="LCMV01000011">
    <property type="protein sequence ID" value="KKU44078.1"/>
    <property type="molecule type" value="Genomic_DNA"/>
</dbReference>
<dbReference type="Proteomes" id="UP000034487">
    <property type="component" value="Unassembled WGS sequence"/>
</dbReference>